<dbReference type="InterPro" id="IPR001345">
    <property type="entry name" value="PG/BPGM_mutase_AS"/>
</dbReference>
<dbReference type="InterPro" id="IPR013078">
    <property type="entry name" value="His_Pase_superF_clade-1"/>
</dbReference>
<reference evidence="7 8" key="1">
    <citation type="submission" date="2024-02" db="EMBL/GenBank/DDBJ databases">
        <authorList>
            <person name="Grouzdev D."/>
        </authorList>
    </citation>
    <scope>NUCLEOTIDE SEQUENCE [LARGE SCALE GENOMIC DNA]</scope>
    <source>
        <strain evidence="7 8">9N</strain>
    </source>
</reference>
<evidence type="ECO:0000313" key="8">
    <source>
        <dbReference type="Proteomes" id="UP001350748"/>
    </source>
</evidence>
<keyword evidence="2 5" id="KW-0378">Hydrolase</keyword>
<name>A0ABU7XFV9_9HYPH</name>
<comment type="similarity">
    <text evidence="5">Belongs to the Nudix hydrolase family.</text>
</comment>
<dbReference type="EMBL" id="JAZHYN010000010">
    <property type="protein sequence ID" value="MEF3365932.1"/>
    <property type="molecule type" value="Genomic_DNA"/>
</dbReference>
<evidence type="ECO:0000256" key="4">
    <source>
        <dbReference type="ARBA" id="ARBA00023235"/>
    </source>
</evidence>
<dbReference type="Pfam" id="PF00293">
    <property type="entry name" value="NUDIX"/>
    <property type="match status" value="1"/>
</dbReference>
<dbReference type="PROSITE" id="PS00175">
    <property type="entry name" value="PG_MUTASE"/>
    <property type="match status" value="1"/>
</dbReference>
<keyword evidence="8" id="KW-1185">Reference proteome</keyword>
<evidence type="ECO:0000256" key="5">
    <source>
        <dbReference type="RuleBase" id="RU003476"/>
    </source>
</evidence>
<dbReference type="InterPro" id="IPR020084">
    <property type="entry name" value="NUDIX_hydrolase_CS"/>
</dbReference>
<dbReference type="PANTHER" id="PTHR48100:SF1">
    <property type="entry name" value="HISTIDINE PHOSPHATASE FAMILY PROTEIN-RELATED"/>
    <property type="match status" value="1"/>
</dbReference>
<feature type="domain" description="Nudix hydrolase" evidence="6">
    <location>
        <begin position="215"/>
        <end position="362"/>
    </location>
</feature>
<dbReference type="Proteomes" id="UP001350748">
    <property type="component" value="Unassembled WGS sequence"/>
</dbReference>
<evidence type="ECO:0000313" key="7">
    <source>
        <dbReference type="EMBL" id="MEF3365932.1"/>
    </source>
</evidence>
<dbReference type="Gene3D" id="3.90.79.10">
    <property type="entry name" value="Nucleoside Triphosphate Pyrophosphohydrolase"/>
    <property type="match status" value="1"/>
</dbReference>
<evidence type="ECO:0000256" key="1">
    <source>
        <dbReference type="ARBA" id="ARBA00001946"/>
    </source>
</evidence>
<protein>
    <submittedName>
        <fullName evidence="7">Histidine phosphatase family protein</fullName>
    </submittedName>
</protein>
<keyword evidence="4" id="KW-0413">Isomerase</keyword>
<evidence type="ECO:0000256" key="2">
    <source>
        <dbReference type="ARBA" id="ARBA00022801"/>
    </source>
</evidence>
<dbReference type="InterPro" id="IPR015797">
    <property type="entry name" value="NUDIX_hydrolase-like_dom_sf"/>
</dbReference>
<dbReference type="Gene3D" id="3.40.50.1240">
    <property type="entry name" value="Phosphoglycerate mutase-like"/>
    <property type="match status" value="1"/>
</dbReference>
<accession>A0ABU7XFV9</accession>
<dbReference type="Pfam" id="PF00300">
    <property type="entry name" value="His_Phos_1"/>
    <property type="match status" value="1"/>
</dbReference>
<comment type="cofactor">
    <cofactor evidence="1">
        <name>Mg(2+)</name>
        <dbReference type="ChEBI" id="CHEBI:18420"/>
    </cofactor>
</comment>
<dbReference type="InterPro" id="IPR050275">
    <property type="entry name" value="PGM_Phosphatase"/>
</dbReference>
<evidence type="ECO:0000256" key="3">
    <source>
        <dbReference type="ARBA" id="ARBA00023152"/>
    </source>
</evidence>
<keyword evidence="3" id="KW-0324">Glycolysis</keyword>
<dbReference type="SMART" id="SM00855">
    <property type="entry name" value="PGAM"/>
    <property type="match status" value="1"/>
</dbReference>
<comment type="caution">
    <text evidence="7">The sequence shown here is derived from an EMBL/GenBank/DDBJ whole genome shotgun (WGS) entry which is preliminary data.</text>
</comment>
<evidence type="ECO:0000259" key="6">
    <source>
        <dbReference type="PROSITE" id="PS51462"/>
    </source>
</evidence>
<dbReference type="InterPro" id="IPR029033">
    <property type="entry name" value="His_PPase_superfam"/>
</dbReference>
<gene>
    <name evidence="7" type="ORF">V3H18_05225</name>
</gene>
<dbReference type="InterPro" id="IPR000086">
    <property type="entry name" value="NUDIX_hydrolase_dom"/>
</dbReference>
<proteinExistence type="inferred from homology"/>
<dbReference type="PROSITE" id="PS00893">
    <property type="entry name" value="NUDIX_BOX"/>
    <property type="match status" value="1"/>
</dbReference>
<dbReference type="SUPFAM" id="SSF53254">
    <property type="entry name" value="Phosphoglycerate mutase-like"/>
    <property type="match status" value="1"/>
</dbReference>
<dbReference type="InterPro" id="IPR020476">
    <property type="entry name" value="Nudix_hydrolase"/>
</dbReference>
<dbReference type="PROSITE" id="PS51462">
    <property type="entry name" value="NUDIX"/>
    <property type="match status" value="1"/>
</dbReference>
<dbReference type="RefSeq" id="WP_332080884.1">
    <property type="nucleotide sequence ID" value="NZ_JAZHYN010000010.1"/>
</dbReference>
<dbReference type="CDD" id="cd07067">
    <property type="entry name" value="HP_PGM_like"/>
    <property type="match status" value="1"/>
</dbReference>
<dbReference type="PRINTS" id="PR00502">
    <property type="entry name" value="NUDIXFAMILY"/>
</dbReference>
<dbReference type="PANTHER" id="PTHR48100">
    <property type="entry name" value="BROAD-SPECIFICITY PHOSPHATASE YOR283W-RELATED"/>
    <property type="match status" value="1"/>
</dbReference>
<dbReference type="SUPFAM" id="SSF55811">
    <property type="entry name" value="Nudix"/>
    <property type="match status" value="1"/>
</dbReference>
<dbReference type="CDD" id="cd04685">
    <property type="entry name" value="NUDIX_Hydrolase"/>
    <property type="match status" value="1"/>
</dbReference>
<organism evidence="7 8">
    <name type="scientific">Methylocystis borbori</name>
    <dbReference type="NCBI Taxonomy" id="3118750"/>
    <lineage>
        <taxon>Bacteria</taxon>
        <taxon>Pseudomonadati</taxon>
        <taxon>Pseudomonadota</taxon>
        <taxon>Alphaproteobacteria</taxon>
        <taxon>Hyphomicrobiales</taxon>
        <taxon>Methylocystaceae</taxon>
        <taxon>Methylocystis</taxon>
    </lineage>
</organism>
<sequence>MPRTLLCLARHGETNWNIERRFQGQFDIALNARGRAQAAALARELSGAHFDRVYSSDLRRALATAAPMARARGLEVAKTPALREKDDGVWQGHTHAEVQATFADIYPHYLAREADFAAPQGETLDYFAQRVRKALTQIAKESAGKTVLVVAHAGVLDIAWRLAAGKGLAEKREHPVLNATPNWIAYEDGKWSLVDWAKPDGRAEIAAPWDGRALPRREAARALIVNEKGEVLLIRYAGGLTPHFLALGHHHFWATPGGVVKEGESYEAALRRELYEETGLTKLEHGPVVATRDFPMEIGEDWHQAIERYYLVRVRAFTPAPRDLTPEEKTHILGWRWWSADEIGASHELIFPEGLEALLRKVTM</sequence>